<dbReference type="AlphaFoldDB" id="A0A0G4HB75"/>
<dbReference type="EMBL" id="CDMZ01002201">
    <property type="protein sequence ID" value="CEM41254.1"/>
    <property type="molecule type" value="Genomic_DNA"/>
</dbReference>
<reference evidence="2" key="1">
    <citation type="submission" date="2014-11" db="EMBL/GenBank/DDBJ databases">
        <authorList>
            <person name="Otto D Thomas"/>
            <person name="Naeem Raeece"/>
        </authorList>
    </citation>
    <scope>NUCLEOTIDE SEQUENCE</scope>
</reference>
<sequence length="173" mass="19241">MQTDHDTEEETEDELQGEGGADIEAEEEEERERREEGEGEPSDGGSDIDDLTDLLERREWGEEPPEGQQGVRHRAGRGAGSQPAVRVALSVEGAREGREEEGGGGEREGNRANGKEEEPDVTIEEREEKWKFWDSVDLEVEAPDDLDIPADKYISATLHSALLAILEECTQRI</sequence>
<feature type="compositionally biased region" description="Acidic residues" evidence="1">
    <location>
        <begin position="37"/>
        <end position="53"/>
    </location>
</feature>
<feature type="compositionally biased region" description="Basic and acidic residues" evidence="1">
    <location>
        <begin position="93"/>
        <end position="116"/>
    </location>
</feature>
<dbReference type="PhylomeDB" id="A0A0G4HB75"/>
<gene>
    <name evidence="2" type="ORF">Cvel_6175</name>
</gene>
<evidence type="ECO:0000256" key="1">
    <source>
        <dbReference type="SAM" id="MobiDB-lite"/>
    </source>
</evidence>
<feature type="region of interest" description="Disordered" evidence="1">
    <location>
        <begin position="1"/>
        <end position="126"/>
    </location>
</feature>
<protein>
    <submittedName>
        <fullName evidence="2">Uncharacterized protein</fullName>
    </submittedName>
</protein>
<organism evidence="2">
    <name type="scientific">Chromera velia CCMP2878</name>
    <dbReference type="NCBI Taxonomy" id="1169474"/>
    <lineage>
        <taxon>Eukaryota</taxon>
        <taxon>Sar</taxon>
        <taxon>Alveolata</taxon>
        <taxon>Colpodellida</taxon>
        <taxon>Chromeraceae</taxon>
        <taxon>Chromera</taxon>
    </lineage>
</organism>
<name>A0A0G4HB75_9ALVE</name>
<feature type="compositionally biased region" description="Acidic residues" evidence="1">
    <location>
        <begin position="1"/>
        <end position="30"/>
    </location>
</feature>
<accession>A0A0G4HB75</accession>
<dbReference type="VEuPathDB" id="CryptoDB:Cvel_6175"/>
<evidence type="ECO:0000313" key="2">
    <source>
        <dbReference type="EMBL" id="CEM41254.1"/>
    </source>
</evidence>
<proteinExistence type="predicted"/>